<accession>A0A4D7CTA1</accession>
<sequence length="87" mass="10344">MEQARRQIDELDQQIVALLEKRMKVVEQVIAIKQAQTREILDSEREEKVMEKVTNHVKHPQYRPCIQSIYEEILKCSKEYQASKMGK</sequence>
<dbReference type="SUPFAM" id="SSF48600">
    <property type="entry name" value="Chorismate mutase II"/>
    <property type="match status" value="1"/>
</dbReference>
<dbReference type="InterPro" id="IPR002701">
    <property type="entry name" value="CM_II_prokaryot"/>
</dbReference>
<evidence type="ECO:0000313" key="2">
    <source>
        <dbReference type="EMBL" id="QCI85661.1"/>
    </source>
</evidence>
<evidence type="ECO:0000313" key="3">
    <source>
        <dbReference type="Proteomes" id="UP000298615"/>
    </source>
</evidence>
<dbReference type="PROSITE" id="PS51168">
    <property type="entry name" value="CHORISMATE_MUT_2"/>
    <property type="match status" value="1"/>
</dbReference>
<dbReference type="InterPro" id="IPR051331">
    <property type="entry name" value="Chorismate_mutase-related"/>
</dbReference>
<dbReference type="KEGG" id="vao:FA707_01160"/>
<dbReference type="SMART" id="SM00830">
    <property type="entry name" value="CM_2"/>
    <property type="match status" value="1"/>
</dbReference>
<dbReference type="Gene3D" id="1.20.59.10">
    <property type="entry name" value="Chorismate mutase"/>
    <property type="match status" value="1"/>
</dbReference>
<organism evidence="2 3">
    <name type="scientific">Vagococcus zengguangii</name>
    <dbReference type="NCBI Taxonomy" id="2571750"/>
    <lineage>
        <taxon>Bacteria</taxon>
        <taxon>Bacillati</taxon>
        <taxon>Bacillota</taxon>
        <taxon>Bacilli</taxon>
        <taxon>Lactobacillales</taxon>
        <taxon>Enterococcaceae</taxon>
        <taxon>Vagococcus</taxon>
    </lineage>
</organism>
<dbReference type="InterPro" id="IPR036263">
    <property type="entry name" value="Chorismate_II_sf"/>
</dbReference>
<keyword evidence="1 2" id="KW-0413">Isomerase</keyword>
<dbReference type="NCBIfam" id="TIGR01805">
    <property type="entry name" value="CM_mono_grmpos"/>
    <property type="match status" value="1"/>
</dbReference>
<dbReference type="RefSeq" id="WP_136952507.1">
    <property type="nucleotide sequence ID" value="NZ_CP039712.1"/>
</dbReference>
<dbReference type="InterPro" id="IPR036979">
    <property type="entry name" value="CM_dom_sf"/>
</dbReference>
<keyword evidence="3" id="KW-1185">Reference proteome</keyword>
<reference evidence="2 3" key="1">
    <citation type="submission" date="2019-04" db="EMBL/GenBank/DDBJ databases">
        <title>Vagococcus sp. nov., isolated from faeces of yaks (Bos grunniens).</title>
        <authorList>
            <person name="Ge Y."/>
        </authorList>
    </citation>
    <scope>NUCLEOTIDE SEQUENCE [LARGE SCALE GENOMIC DNA]</scope>
    <source>
        <strain evidence="2 3">MN-17</strain>
    </source>
</reference>
<dbReference type="Proteomes" id="UP000298615">
    <property type="component" value="Chromosome"/>
</dbReference>
<dbReference type="PANTHER" id="PTHR38041">
    <property type="entry name" value="CHORISMATE MUTASE"/>
    <property type="match status" value="1"/>
</dbReference>
<dbReference type="GO" id="GO:0009697">
    <property type="term" value="P:salicylic acid biosynthetic process"/>
    <property type="evidence" value="ECO:0007669"/>
    <property type="project" value="TreeGrafter"/>
</dbReference>
<protein>
    <submittedName>
        <fullName evidence="2">Chorismate mutase</fullName>
        <ecNumber evidence="2">5.4.99.5</ecNumber>
    </submittedName>
</protein>
<evidence type="ECO:0000256" key="1">
    <source>
        <dbReference type="ARBA" id="ARBA00023235"/>
    </source>
</evidence>
<gene>
    <name evidence="2" type="ORF">FA707_01160</name>
</gene>
<dbReference type="GO" id="GO:0004106">
    <property type="term" value="F:chorismate mutase activity"/>
    <property type="evidence" value="ECO:0007669"/>
    <property type="project" value="UniProtKB-EC"/>
</dbReference>
<proteinExistence type="predicted"/>
<name>A0A4D7CTA1_9ENTE</name>
<dbReference type="PANTHER" id="PTHR38041:SF1">
    <property type="entry name" value="CHORISMATE MUTASE"/>
    <property type="match status" value="1"/>
</dbReference>
<dbReference type="EMBL" id="CP039712">
    <property type="protein sequence ID" value="QCI85661.1"/>
    <property type="molecule type" value="Genomic_DNA"/>
</dbReference>
<dbReference type="GO" id="GO:0046417">
    <property type="term" value="P:chorismate metabolic process"/>
    <property type="evidence" value="ECO:0007669"/>
    <property type="project" value="InterPro"/>
</dbReference>
<dbReference type="OrthoDB" id="9802281at2"/>
<dbReference type="InterPro" id="IPR011279">
    <property type="entry name" value="Chorismate_mutase_GmP"/>
</dbReference>
<dbReference type="AlphaFoldDB" id="A0A4D7CTA1"/>
<dbReference type="Pfam" id="PF01817">
    <property type="entry name" value="CM_2"/>
    <property type="match status" value="1"/>
</dbReference>
<dbReference type="EC" id="5.4.99.5" evidence="2"/>